<keyword evidence="2" id="KW-0012">Acyltransferase</keyword>
<evidence type="ECO:0000259" key="4">
    <source>
        <dbReference type="Pfam" id="PF08545"/>
    </source>
</evidence>
<dbReference type="GO" id="GO:0006633">
    <property type="term" value="P:fatty acid biosynthetic process"/>
    <property type="evidence" value="ECO:0007669"/>
    <property type="project" value="InterPro"/>
</dbReference>
<evidence type="ECO:0000313" key="6">
    <source>
        <dbReference type="Proteomes" id="UP000199666"/>
    </source>
</evidence>
<dbReference type="InterPro" id="IPR016039">
    <property type="entry name" value="Thiolase-like"/>
</dbReference>
<feature type="domain" description="Beta-ketoacyl-[acyl-carrier-protein] synthase III N-terminal" evidence="4">
    <location>
        <begin position="108"/>
        <end position="186"/>
    </location>
</feature>
<dbReference type="NCBIfam" id="NF006829">
    <property type="entry name" value="PRK09352.1"/>
    <property type="match status" value="1"/>
</dbReference>
<dbReference type="OrthoDB" id="9815506at2"/>
<dbReference type="CDD" id="cd00830">
    <property type="entry name" value="KAS_III"/>
    <property type="match status" value="1"/>
</dbReference>
<dbReference type="PANTHER" id="PTHR34069">
    <property type="entry name" value="3-OXOACYL-[ACYL-CARRIER-PROTEIN] SYNTHASE 3"/>
    <property type="match status" value="1"/>
</dbReference>
<dbReference type="GO" id="GO:0044550">
    <property type="term" value="P:secondary metabolite biosynthetic process"/>
    <property type="evidence" value="ECO:0007669"/>
    <property type="project" value="TreeGrafter"/>
</dbReference>
<dbReference type="InterPro" id="IPR013747">
    <property type="entry name" value="ACP_syn_III_C"/>
</dbReference>
<dbReference type="Pfam" id="PF08545">
    <property type="entry name" value="ACP_syn_III"/>
    <property type="match status" value="1"/>
</dbReference>
<dbReference type="RefSeq" id="WP_090995148.1">
    <property type="nucleotide sequence ID" value="NZ_FOPP01000008.1"/>
</dbReference>
<keyword evidence="6" id="KW-1185">Reference proteome</keyword>
<dbReference type="STRING" id="414048.SAMN04489864_10825"/>
<protein>
    <submittedName>
        <fullName evidence="5">3-oxoacyl-[acyl-carrier-protein] synthase-3</fullName>
    </submittedName>
</protein>
<dbReference type="SUPFAM" id="SSF53901">
    <property type="entry name" value="Thiolase-like"/>
    <property type="match status" value="1"/>
</dbReference>
<sequence length="335" mass="36854">MGAYIHGVSYYLPDHVLDNDQLNRLFPEWSADKISSKTGIYQRRIAGKDEFTSDMAILAAEKLFLEYNIDRNEIDFILLCTQSPDYFLPTTACIVQDRLKIPTSAGALDFNLGCSGYVYGLSLAKGLIAARIATNILLITSETYSKFINDKDKGNRTLFADAAAATLITAKESLCEIGDFVLGTDGSGAENLIVKNGASRNRELSGEDLLQDDGSFRNDNNLYMNGGEIFSFTAKAVPLMVNEVLSKSKLTLPEVDLFIFHQANAFMLNFIRKKIGIPEDKFFLYLENCGNTVSSTIPIALKEALAAKRIDTDAKVLLAGFGVGYSWGATVLHFK</sequence>
<proteinExistence type="predicted"/>
<dbReference type="Proteomes" id="UP000199666">
    <property type="component" value="Unassembled WGS sequence"/>
</dbReference>
<evidence type="ECO:0000313" key="5">
    <source>
        <dbReference type="EMBL" id="SFH28239.1"/>
    </source>
</evidence>
<dbReference type="InterPro" id="IPR013751">
    <property type="entry name" value="ACP_syn_III_N"/>
</dbReference>
<reference evidence="5 6" key="1">
    <citation type="submission" date="2016-10" db="EMBL/GenBank/DDBJ databases">
        <authorList>
            <person name="de Groot N.N."/>
        </authorList>
    </citation>
    <scope>NUCLEOTIDE SEQUENCE [LARGE SCALE GENOMIC DNA]</scope>
    <source>
        <strain evidence="5 6">DSM 18684</strain>
    </source>
</reference>
<dbReference type="PANTHER" id="PTHR34069:SF2">
    <property type="entry name" value="BETA-KETOACYL-[ACYL-CARRIER-PROTEIN] SYNTHASE III"/>
    <property type="match status" value="1"/>
</dbReference>
<name>A0A1I2YSJ6_9SPHI</name>
<gene>
    <name evidence="5" type="ORF">SAMN04489864_10825</name>
</gene>
<accession>A0A1I2YSJ6</accession>
<dbReference type="GO" id="GO:0004315">
    <property type="term" value="F:3-oxoacyl-[acyl-carrier-protein] synthase activity"/>
    <property type="evidence" value="ECO:0007669"/>
    <property type="project" value="InterPro"/>
</dbReference>
<dbReference type="Pfam" id="PF08541">
    <property type="entry name" value="ACP_syn_III_C"/>
    <property type="match status" value="1"/>
</dbReference>
<feature type="domain" description="Beta-ketoacyl-[acyl-carrier-protein] synthase III C-terminal" evidence="3">
    <location>
        <begin position="245"/>
        <end position="333"/>
    </location>
</feature>
<keyword evidence="1" id="KW-0808">Transferase</keyword>
<evidence type="ECO:0000259" key="3">
    <source>
        <dbReference type="Pfam" id="PF08541"/>
    </source>
</evidence>
<dbReference type="EMBL" id="FOPP01000008">
    <property type="protein sequence ID" value="SFH28239.1"/>
    <property type="molecule type" value="Genomic_DNA"/>
</dbReference>
<dbReference type="AlphaFoldDB" id="A0A1I2YSJ6"/>
<evidence type="ECO:0000256" key="1">
    <source>
        <dbReference type="ARBA" id="ARBA00022679"/>
    </source>
</evidence>
<evidence type="ECO:0000256" key="2">
    <source>
        <dbReference type="ARBA" id="ARBA00023315"/>
    </source>
</evidence>
<organism evidence="5 6">
    <name type="scientific">Pedobacter insulae</name>
    <dbReference type="NCBI Taxonomy" id="414048"/>
    <lineage>
        <taxon>Bacteria</taxon>
        <taxon>Pseudomonadati</taxon>
        <taxon>Bacteroidota</taxon>
        <taxon>Sphingobacteriia</taxon>
        <taxon>Sphingobacteriales</taxon>
        <taxon>Sphingobacteriaceae</taxon>
        <taxon>Pedobacter</taxon>
    </lineage>
</organism>
<dbReference type="Gene3D" id="3.40.47.10">
    <property type="match status" value="1"/>
</dbReference>